<name>A0ABT8R8M8_9BACT</name>
<dbReference type="InterPro" id="IPR023485">
    <property type="entry name" value="Ptyr_pPase"/>
</dbReference>
<dbReference type="Pfam" id="PF01451">
    <property type="entry name" value="LMWPc"/>
    <property type="match status" value="1"/>
</dbReference>
<gene>
    <name evidence="6" type="ORF">Q0590_19415</name>
</gene>
<comment type="similarity">
    <text evidence="1">Belongs to the low molecular weight phosphotyrosine protein phosphatase family.</text>
</comment>
<evidence type="ECO:0000256" key="4">
    <source>
        <dbReference type="ARBA" id="ARBA00022912"/>
    </source>
</evidence>
<evidence type="ECO:0000256" key="3">
    <source>
        <dbReference type="ARBA" id="ARBA00022801"/>
    </source>
</evidence>
<dbReference type="Gene3D" id="3.40.50.2300">
    <property type="match status" value="1"/>
</dbReference>
<dbReference type="InterPro" id="IPR017867">
    <property type="entry name" value="Tyr_phospatase_low_mol_wt"/>
</dbReference>
<evidence type="ECO:0000256" key="2">
    <source>
        <dbReference type="ARBA" id="ARBA00013064"/>
    </source>
</evidence>
<dbReference type="CDD" id="cd16343">
    <property type="entry name" value="LMWPTP"/>
    <property type="match status" value="1"/>
</dbReference>
<dbReference type="SMART" id="SM00226">
    <property type="entry name" value="LMWPc"/>
    <property type="match status" value="1"/>
</dbReference>
<dbReference type="PANTHER" id="PTHR11717">
    <property type="entry name" value="LOW MOLECULAR WEIGHT PROTEIN TYROSINE PHOSPHATASE"/>
    <property type="match status" value="1"/>
</dbReference>
<feature type="domain" description="Phosphotyrosine protein phosphatase I" evidence="5">
    <location>
        <begin position="2"/>
        <end position="152"/>
    </location>
</feature>
<dbReference type="GO" id="GO:0004725">
    <property type="term" value="F:protein tyrosine phosphatase activity"/>
    <property type="evidence" value="ECO:0007669"/>
    <property type="project" value="UniProtKB-EC"/>
</dbReference>
<dbReference type="PRINTS" id="PR00719">
    <property type="entry name" value="LMWPTPASE"/>
</dbReference>
<sequence length="159" mass="18416">MIKVLFVCLGNICRSPMAEGIFKQLIQEKRLTDKICCDSAGTSNYHIGDLPDHRMRSTARKYDIDLTHRARQLAGTDFEAFDYIIAMDESNHATIITHTKWKDSYADKLVYMRQYDPIPGNMNVPDPYFGGQQGFEKVYQMLLKANTQFLNYLIEKHQL</sequence>
<dbReference type="SUPFAM" id="SSF52788">
    <property type="entry name" value="Phosphotyrosine protein phosphatases I"/>
    <property type="match status" value="1"/>
</dbReference>
<keyword evidence="4" id="KW-0904">Protein phosphatase</keyword>
<evidence type="ECO:0000313" key="6">
    <source>
        <dbReference type="EMBL" id="MDO1448454.1"/>
    </source>
</evidence>
<protein>
    <recommendedName>
        <fullName evidence="2">protein-tyrosine-phosphatase</fullName>
        <ecNumber evidence="2">3.1.3.48</ecNumber>
    </recommendedName>
</protein>
<dbReference type="InterPro" id="IPR050438">
    <property type="entry name" value="LMW_PTPase"/>
</dbReference>
<dbReference type="InterPro" id="IPR036196">
    <property type="entry name" value="Ptyr_pPase_sf"/>
</dbReference>
<reference evidence="6" key="1">
    <citation type="submission" date="2023-07" db="EMBL/GenBank/DDBJ databases">
        <title>The genome sequence of Rhodocytophaga aerolata KACC 12507.</title>
        <authorList>
            <person name="Zhang X."/>
        </authorList>
    </citation>
    <scope>NUCLEOTIDE SEQUENCE</scope>
    <source>
        <strain evidence="6">KACC 12507</strain>
    </source>
</reference>
<keyword evidence="7" id="KW-1185">Reference proteome</keyword>
<comment type="caution">
    <text evidence="6">The sequence shown here is derived from an EMBL/GenBank/DDBJ whole genome shotgun (WGS) entry which is preliminary data.</text>
</comment>
<dbReference type="PANTHER" id="PTHR11717:SF7">
    <property type="entry name" value="LOW MOLECULAR WEIGHT PHOSPHOTYROSINE PROTEIN PHOSPHATASE"/>
    <property type="match status" value="1"/>
</dbReference>
<dbReference type="RefSeq" id="WP_302039258.1">
    <property type="nucleotide sequence ID" value="NZ_JAUKPO010000012.1"/>
</dbReference>
<dbReference type="EMBL" id="JAUKPO010000012">
    <property type="protein sequence ID" value="MDO1448454.1"/>
    <property type="molecule type" value="Genomic_DNA"/>
</dbReference>
<dbReference type="Proteomes" id="UP001168528">
    <property type="component" value="Unassembled WGS sequence"/>
</dbReference>
<organism evidence="6 7">
    <name type="scientific">Rhodocytophaga aerolata</name>
    <dbReference type="NCBI Taxonomy" id="455078"/>
    <lineage>
        <taxon>Bacteria</taxon>
        <taxon>Pseudomonadati</taxon>
        <taxon>Bacteroidota</taxon>
        <taxon>Cytophagia</taxon>
        <taxon>Cytophagales</taxon>
        <taxon>Rhodocytophagaceae</taxon>
        <taxon>Rhodocytophaga</taxon>
    </lineage>
</organism>
<evidence type="ECO:0000259" key="5">
    <source>
        <dbReference type="SMART" id="SM00226"/>
    </source>
</evidence>
<evidence type="ECO:0000313" key="7">
    <source>
        <dbReference type="Proteomes" id="UP001168528"/>
    </source>
</evidence>
<proteinExistence type="inferred from homology"/>
<evidence type="ECO:0000256" key="1">
    <source>
        <dbReference type="ARBA" id="ARBA00011063"/>
    </source>
</evidence>
<accession>A0ABT8R8M8</accession>
<dbReference type="EC" id="3.1.3.48" evidence="2"/>
<keyword evidence="3 6" id="KW-0378">Hydrolase</keyword>